<name>A0A4U8UMZ0_STECR</name>
<dbReference type="AlphaFoldDB" id="A0A4U8UMZ0"/>
<evidence type="ECO:0000313" key="1">
    <source>
        <dbReference type="EMBL" id="TMS34286.1"/>
    </source>
</evidence>
<reference evidence="1 2" key="1">
    <citation type="journal article" date="2015" name="Genome Biol.">
        <title>Comparative genomics of Steinernema reveals deeply conserved gene regulatory networks.</title>
        <authorList>
            <person name="Dillman A.R."/>
            <person name="Macchietto M."/>
            <person name="Porter C.F."/>
            <person name="Rogers A."/>
            <person name="Williams B."/>
            <person name="Antoshechkin I."/>
            <person name="Lee M.M."/>
            <person name="Goodwin Z."/>
            <person name="Lu X."/>
            <person name="Lewis E.E."/>
            <person name="Goodrich-Blair H."/>
            <person name="Stock S.P."/>
            <person name="Adams B.J."/>
            <person name="Sternberg P.W."/>
            <person name="Mortazavi A."/>
        </authorList>
    </citation>
    <scope>NUCLEOTIDE SEQUENCE [LARGE SCALE GENOMIC DNA]</scope>
    <source>
        <strain evidence="1 2">ALL</strain>
    </source>
</reference>
<protein>
    <submittedName>
        <fullName evidence="1">Uncharacterized protein</fullName>
    </submittedName>
</protein>
<comment type="caution">
    <text evidence="1">The sequence shown here is derived from an EMBL/GenBank/DDBJ whole genome shotgun (WGS) entry which is preliminary data.</text>
</comment>
<accession>A0A4U8UMZ0</accession>
<reference evidence="1 2" key="2">
    <citation type="journal article" date="2019" name="G3 (Bethesda)">
        <title>Hybrid Assembly of the Genome of the Entomopathogenic Nematode Steinernema carpocapsae Identifies the X-Chromosome.</title>
        <authorList>
            <person name="Serra L."/>
            <person name="Macchietto M."/>
            <person name="Macias-Munoz A."/>
            <person name="McGill C.J."/>
            <person name="Rodriguez I.M."/>
            <person name="Rodriguez B."/>
            <person name="Murad R."/>
            <person name="Mortazavi A."/>
        </authorList>
    </citation>
    <scope>NUCLEOTIDE SEQUENCE [LARGE SCALE GENOMIC DNA]</scope>
    <source>
        <strain evidence="1 2">ALL</strain>
    </source>
</reference>
<dbReference type="EMBL" id="AZBU02000001">
    <property type="protein sequence ID" value="TMS34286.1"/>
    <property type="molecule type" value="Genomic_DNA"/>
</dbReference>
<dbReference type="Proteomes" id="UP000298663">
    <property type="component" value="Unassembled WGS sequence"/>
</dbReference>
<evidence type="ECO:0000313" key="2">
    <source>
        <dbReference type="Proteomes" id="UP000298663"/>
    </source>
</evidence>
<proteinExistence type="predicted"/>
<organism evidence="1 2">
    <name type="scientific">Steinernema carpocapsae</name>
    <name type="common">Entomopathogenic nematode</name>
    <dbReference type="NCBI Taxonomy" id="34508"/>
    <lineage>
        <taxon>Eukaryota</taxon>
        <taxon>Metazoa</taxon>
        <taxon>Ecdysozoa</taxon>
        <taxon>Nematoda</taxon>
        <taxon>Chromadorea</taxon>
        <taxon>Rhabditida</taxon>
        <taxon>Tylenchina</taxon>
        <taxon>Panagrolaimomorpha</taxon>
        <taxon>Strongyloidoidea</taxon>
        <taxon>Steinernematidae</taxon>
        <taxon>Steinernema</taxon>
    </lineage>
</organism>
<sequence length="69" mass="7338">MFLLLLRPRSGFGLFRSFMEDVINPNVTTFSALLYVCTSGNSFCGLFPIRAATAALGGSETRTAALASS</sequence>
<keyword evidence="2" id="KW-1185">Reference proteome</keyword>
<gene>
    <name evidence="1" type="ORF">L596_001912</name>
</gene>